<reference evidence="2 3" key="1">
    <citation type="submission" date="2014-12" db="EMBL/GenBank/DDBJ databases">
        <title>Genomes of Geoalkalibacter ferrihydriticus and Geoalkalibacter subterraneus, two haloalkaliphilic metal-reducing members of the Geobacteraceae.</title>
        <authorList>
            <person name="Badalamenti J.P."/>
            <person name="Torres C.I."/>
            <person name="Krajmalnik-Brown R."/>
            <person name="Bond D.R."/>
        </authorList>
    </citation>
    <scope>NUCLEOTIDE SEQUENCE [LARGE SCALE GENOMIC DNA]</scope>
    <source>
        <strain evidence="2 3">DSM 17813</strain>
    </source>
</reference>
<evidence type="ECO:0000313" key="2">
    <source>
        <dbReference type="EMBL" id="KIH78019.1"/>
    </source>
</evidence>
<keyword evidence="1" id="KW-0812">Transmembrane</keyword>
<accession>A0A0C2DX30</accession>
<dbReference type="EMBL" id="JWJD01000001">
    <property type="protein sequence ID" value="KIH78019.1"/>
    <property type="molecule type" value="Genomic_DNA"/>
</dbReference>
<evidence type="ECO:0000256" key="1">
    <source>
        <dbReference type="SAM" id="Phobius"/>
    </source>
</evidence>
<name>A0A0C2DX30_9BACT</name>
<protein>
    <recommendedName>
        <fullName evidence="4">AsmA-like C-terminal domain-containing protein</fullName>
    </recommendedName>
</protein>
<gene>
    <name evidence="2" type="ORF">GFER_05330</name>
</gene>
<proteinExistence type="predicted"/>
<keyword evidence="1" id="KW-1133">Transmembrane helix</keyword>
<comment type="caution">
    <text evidence="2">The sequence shown here is derived from an EMBL/GenBank/DDBJ whole genome shotgun (WGS) entry which is preliminary data.</text>
</comment>
<dbReference type="Proteomes" id="UP000035068">
    <property type="component" value="Unassembled WGS sequence"/>
</dbReference>
<keyword evidence="3" id="KW-1185">Reference proteome</keyword>
<feature type="transmembrane region" description="Helical" evidence="1">
    <location>
        <begin position="38"/>
        <end position="60"/>
    </location>
</feature>
<evidence type="ECO:0008006" key="4">
    <source>
        <dbReference type="Google" id="ProtNLM"/>
    </source>
</evidence>
<keyword evidence="1" id="KW-0472">Membrane</keyword>
<evidence type="ECO:0000313" key="3">
    <source>
        <dbReference type="Proteomes" id="UP000035068"/>
    </source>
</evidence>
<dbReference type="AlphaFoldDB" id="A0A0C2DX30"/>
<sequence>MSFRQICNTWENFAQTAATFFPAGAMTRHKRRSSLHRLRLFALFATVGTFLCAMLLLAAWQYRGGLIHHYAKPYLEKRLSAELEAQVAIERLELEAGHLRVGGLVVERAGEFCLTALGLSLDFSLDHVRRGRIDGLRLFQPHLQLDIFALSQGDEALPAVWSKPPWGIGHLRIVDGRLDLALAEQRFAARAIALDMHGIPTGDFHLALELAAERPLALAAVGRLDWEDLPHVQVHELNVDGRALLATPLSLRPAPDGLAVGGAIGLARFDRAQLEPWLAIFGAAELLAPDLDFVARDMSLVVELAGGEVQGRLVAAELSLRLAERRVHMTNLSLKGAGDVRNWQGEGQLHWADEVPLFFQLQGNEKRIRAELQGELPEAARLPLLLGGTAALPLSGGLAGSARLEWRDGRLDVEGDFRGLPTNSSIPEARADLAPLSGVFKAGGPLDGLTGNLRLDLAGRSFLRMQGGLDHLDAQLERTELSALAPVAAASLWPDMLERSGWIAGSIRVKLAQQDMAGALELVGEGWRVLGFEWGATHISSRFRRQDTGLDLPDLRIQTALTGFGASLPRINVQGDVRWRPGGLAFELAHLHAREVEYLAADDMSAVAGGDVRLNGRLEWIAGRPLRVFVNGGVQVQEALVHSFYGDLSQLPLTLNLDAAWDFADAALAVTQIDLRLSDIGTLTGQGQWRQGALQAGGVLRLPQLEAGYNRQLRPLLATLFPVAEAFELGGALTLAGEGVFDPSGWRLAGTLQPEEFRLKRIDAQMELAQLRGVIPFSFAIPDEKSTPAAAQGWLAHEGLRFGPLSASPRRLGLRATTNRLTFADPLVLDLAGGRIHIDRLLLGWEPQGLYLAGRTRMDELDLSRLTRDFELPLMQGRLAADLGEFEYLGGYLQSQGEARLEVFGGTIQVRNIRAQDLFSSYRSFEGDIDLQGLDLAQLTQTFEFGEINGILDGTIHDLRLFGAVPSAFVAEFATRARGQRNISVKAINNLAVISQGGISAALSRGVYRFIDFYRYRRMGLFCALRNDVFVLRGTARPGSDLYIVEGGLLPPRIDVLAPQSAISFREMLRRLSRIDRAGSR</sequence>
<organism evidence="2 3">
    <name type="scientific">Geoalkalibacter ferrihydriticus DSM 17813</name>
    <dbReference type="NCBI Taxonomy" id="1121915"/>
    <lineage>
        <taxon>Bacteria</taxon>
        <taxon>Pseudomonadati</taxon>
        <taxon>Thermodesulfobacteriota</taxon>
        <taxon>Desulfuromonadia</taxon>
        <taxon>Desulfuromonadales</taxon>
        <taxon>Geoalkalibacteraceae</taxon>
        <taxon>Geoalkalibacter</taxon>
    </lineage>
</organism>